<dbReference type="RefSeq" id="WP_062158906.1">
    <property type="nucleotide sequence ID" value="NZ_DF967971.1"/>
</dbReference>
<accession>A0A0P6XGQ9</accession>
<evidence type="ECO:0000313" key="2">
    <source>
        <dbReference type="Proteomes" id="UP000050514"/>
    </source>
</evidence>
<dbReference type="InterPro" id="IPR042099">
    <property type="entry name" value="ANL_N_sf"/>
</dbReference>
<name>A0A0P6XGQ9_9CHLR</name>
<dbReference type="Proteomes" id="UP000050514">
    <property type="component" value="Unassembled WGS sequence"/>
</dbReference>
<comment type="caution">
    <text evidence="1">The sequence shown here is derived from an EMBL/GenBank/DDBJ whole genome shotgun (WGS) entry which is preliminary data.</text>
</comment>
<dbReference type="STRING" id="360411.AC812_11800"/>
<protein>
    <submittedName>
        <fullName evidence="1">Uncharacterized protein</fullName>
    </submittedName>
</protein>
<dbReference type="InterPro" id="IPR053158">
    <property type="entry name" value="CapK_Type1_Caps_Biosynth"/>
</dbReference>
<dbReference type="PATRIC" id="fig|360411.5.peg.2184"/>
<reference evidence="1 2" key="1">
    <citation type="submission" date="2015-07" db="EMBL/GenBank/DDBJ databases">
        <title>Draft genome of Bellilinea caldifistulae DSM 17877.</title>
        <authorList>
            <person name="Hemp J."/>
            <person name="Ward L.M."/>
            <person name="Pace L.A."/>
            <person name="Fischer W.W."/>
        </authorList>
    </citation>
    <scope>NUCLEOTIDE SEQUENCE [LARGE SCALE GENOMIC DNA]</scope>
    <source>
        <strain evidence="1 2">GOMI-1</strain>
    </source>
</reference>
<dbReference type="EMBL" id="LGHJ01000017">
    <property type="protein sequence ID" value="KPL74484.1"/>
    <property type="molecule type" value="Genomic_DNA"/>
</dbReference>
<dbReference type="PANTHER" id="PTHR36932">
    <property type="entry name" value="CAPSULAR POLYSACCHARIDE BIOSYNTHESIS PROTEIN"/>
    <property type="match status" value="1"/>
</dbReference>
<dbReference type="OrthoDB" id="580775at2"/>
<evidence type="ECO:0000313" key="1">
    <source>
        <dbReference type="EMBL" id="KPL74484.1"/>
    </source>
</evidence>
<gene>
    <name evidence="1" type="ORF">AC812_11800</name>
</gene>
<organism evidence="1 2">
    <name type="scientific">Bellilinea caldifistulae</name>
    <dbReference type="NCBI Taxonomy" id="360411"/>
    <lineage>
        <taxon>Bacteria</taxon>
        <taxon>Bacillati</taxon>
        <taxon>Chloroflexota</taxon>
        <taxon>Anaerolineae</taxon>
        <taxon>Anaerolineales</taxon>
        <taxon>Anaerolineaceae</taxon>
        <taxon>Bellilinea</taxon>
    </lineage>
</organism>
<dbReference type="AlphaFoldDB" id="A0A0P6XGQ9"/>
<keyword evidence="2" id="KW-1185">Reference proteome</keyword>
<dbReference type="Gene3D" id="3.40.50.12780">
    <property type="entry name" value="N-terminal domain of ligase-like"/>
    <property type="match status" value="1"/>
</dbReference>
<dbReference type="PANTHER" id="PTHR36932:SF1">
    <property type="entry name" value="CAPSULAR POLYSACCHARIDE BIOSYNTHESIS PROTEIN"/>
    <property type="match status" value="1"/>
</dbReference>
<dbReference type="SUPFAM" id="SSF56801">
    <property type="entry name" value="Acetyl-CoA synthetase-like"/>
    <property type="match status" value="1"/>
</dbReference>
<proteinExistence type="predicted"/>
<sequence length="454" mass="52532">MKTTAMGIKNYLRQTLYYTLFGLRGYKIRETYEQFLNQYQQGIPPDLIKNRLIALFHHARLNVPYYAEIIEKMGDSFYEEPFAYLSNFPILTKDILRNEFDRLTSTDLAHRKWKLNTSGGSTGEPVCIVQDARFQTTSRAISLLFSRIIGKELGDPEVYLWGSEQDILRGSQKWTAVLLNRITNTEFINAFRMSPSTHMKFADFLRNKRPSIIVAYAESIYEAALFFEQHQIKVPPPKAIISSAGTLFPYMRQKIKEIFQCAVYNHYGSRETGAIACELPNQTGLWVAPWGNYLEVVDDTLKPVPEETRGEILITCLSNFAMPLIRYQIGDVGQLKSPSAHNPTQTLLSLDGRINQLFLLRDGTMVDPGYFEFLLYFKTWIRKFQVIQKDYSTLVFRFISLDNLPHQEDLEEIRQKAQVLMGPDCRITFEYVDELPPTPSGKFLYMFSEISDRK</sequence>